<comment type="caution">
    <text evidence="1">The sequence shown here is derived from an EMBL/GenBank/DDBJ whole genome shotgun (WGS) entry which is preliminary data.</text>
</comment>
<evidence type="ECO:0000313" key="1">
    <source>
        <dbReference type="EMBL" id="MEE4422821.1"/>
    </source>
</evidence>
<organism evidence="1 2">
    <name type="scientific">Streptomyces bugieae</name>
    <dbReference type="NCBI Taxonomy" id="3098223"/>
    <lineage>
        <taxon>Bacteria</taxon>
        <taxon>Bacillati</taxon>
        <taxon>Actinomycetota</taxon>
        <taxon>Actinomycetes</taxon>
        <taxon>Kitasatosporales</taxon>
        <taxon>Streptomycetaceae</taxon>
        <taxon>Streptomyces</taxon>
    </lineage>
</organism>
<dbReference type="Proteomes" id="UP001307760">
    <property type="component" value="Unassembled WGS sequence"/>
</dbReference>
<proteinExistence type="predicted"/>
<name>A0ABU7NVI8_9ACTN</name>
<dbReference type="RefSeq" id="WP_330822916.1">
    <property type="nucleotide sequence ID" value="NZ_JAZBJP010000020.1"/>
</dbReference>
<accession>A0ABU7NVI8</accession>
<keyword evidence="2" id="KW-1185">Reference proteome</keyword>
<evidence type="ECO:0000313" key="2">
    <source>
        <dbReference type="Proteomes" id="UP001307760"/>
    </source>
</evidence>
<gene>
    <name evidence="1" type="ORF">V2J85_26245</name>
</gene>
<protein>
    <submittedName>
        <fullName evidence="1">Transcriptional regulator</fullName>
    </submittedName>
</protein>
<reference evidence="1 2" key="1">
    <citation type="submission" date="2023-12" db="EMBL/GenBank/DDBJ databases">
        <title>30 novel species of actinomycetes from the DSMZ collection.</title>
        <authorList>
            <person name="Nouioui I."/>
        </authorList>
    </citation>
    <scope>NUCLEOTIDE SEQUENCE [LARGE SCALE GENOMIC DNA]</scope>
    <source>
        <strain evidence="1 2">DSM 41528</strain>
    </source>
</reference>
<sequence>MYSTPFSPAEARSARARVGLTTAQVAQSMTACGAPVRPELIEAWEYGSQAPTEAQLFVLADVLWCPPTVLMGVEPRTLAEHRMARQIGVDRLAQLIGMDPAAYRAAEAANRWNGDYRQTKALVEALGLSLRKLIGVMGRDEELAGHLRSAIEGRWKAHVGPVIEITTLNKTRVSDALRTMHAEFAEFSERYMGHLVARNDDSRLKEVAAERSAYLRRLADHFWELIGEAGEAPPFNTVTTR</sequence>
<dbReference type="EMBL" id="JAZBJP010000020">
    <property type="protein sequence ID" value="MEE4422821.1"/>
    <property type="molecule type" value="Genomic_DNA"/>
</dbReference>